<evidence type="ECO:0000259" key="1">
    <source>
        <dbReference type="Pfam" id="PF01814"/>
    </source>
</evidence>
<evidence type="ECO:0000313" key="3">
    <source>
        <dbReference type="Proteomes" id="UP000199648"/>
    </source>
</evidence>
<name>A0A1G5PUV4_9GAMM</name>
<dbReference type="AlphaFoldDB" id="A0A1G5PUV4"/>
<feature type="domain" description="Hemerythrin-like" evidence="1">
    <location>
        <begin position="3"/>
        <end position="122"/>
    </location>
</feature>
<dbReference type="PANTHER" id="PTHR35585:SF1">
    <property type="entry name" value="HHE DOMAIN PROTEIN (AFU_ORTHOLOGUE AFUA_4G00730)"/>
    <property type="match status" value="1"/>
</dbReference>
<evidence type="ECO:0000313" key="2">
    <source>
        <dbReference type="EMBL" id="SCZ53415.1"/>
    </source>
</evidence>
<dbReference type="InterPro" id="IPR012312">
    <property type="entry name" value="Hemerythrin-like"/>
</dbReference>
<gene>
    <name evidence="2" type="ORF">SAMN03097708_00927</name>
</gene>
<dbReference type="Proteomes" id="UP000199648">
    <property type="component" value="Unassembled WGS sequence"/>
</dbReference>
<dbReference type="RefSeq" id="WP_092993080.1">
    <property type="nucleotide sequence ID" value="NZ_FMWD01000002.1"/>
</dbReference>
<accession>A0A1G5PUV4</accession>
<dbReference type="PANTHER" id="PTHR35585">
    <property type="entry name" value="HHE DOMAIN PROTEIN (AFU_ORTHOLOGUE AFUA_4G00730)"/>
    <property type="match status" value="1"/>
</dbReference>
<dbReference type="STRING" id="415747.SAMN03097708_00927"/>
<reference evidence="2 3" key="1">
    <citation type="submission" date="2016-10" db="EMBL/GenBank/DDBJ databases">
        <authorList>
            <person name="de Groot N.N."/>
        </authorList>
    </citation>
    <scope>NUCLEOTIDE SEQUENCE [LARGE SCALE GENOMIC DNA]</scope>
    <source>
        <strain evidence="2 3">HLD2</strain>
    </source>
</reference>
<dbReference type="Pfam" id="PF01814">
    <property type="entry name" value="Hemerythrin"/>
    <property type="match status" value="1"/>
</dbReference>
<organism evidence="2 3">
    <name type="scientific">Thiohalomonas denitrificans</name>
    <dbReference type="NCBI Taxonomy" id="415747"/>
    <lineage>
        <taxon>Bacteria</taxon>
        <taxon>Pseudomonadati</taxon>
        <taxon>Pseudomonadota</taxon>
        <taxon>Gammaproteobacteria</taxon>
        <taxon>Thiohalomonadales</taxon>
        <taxon>Thiohalomonadaceae</taxon>
        <taxon>Thiohalomonas</taxon>
    </lineage>
</organism>
<sequence length="151" mass="18119">MDAIEFLKVDHAHVRDLVGRMTASTAEQLDLRHQLFELLRQELEIHTRIEEHLLYPVIERQGSHEQEQVRDSLEEHQEMRDRLAQLAKIDPSDQHWKQSLIEFNEVLEHHLSDEEEDLFPRARREIGSELEQMGGRMYQEKGDRLREYSLR</sequence>
<dbReference type="EMBL" id="FMWD01000002">
    <property type="protein sequence ID" value="SCZ53415.1"/>
    <property type="molecule type" value="Genomic_DNA"/>
</dbReference>
<dbReference type="Gene3D" id="1.20.120.520">
    <property type="entry name" value="nmb1532 protein domain like"/>
    <property type="match status" value="1"/>
</dbReference>
<dbReference type="OrthoDB" id="9793637at2"/>
<proteinExistence type="predicted"/>
<protein>
    <submittedName>
        <fullName evidence="2">Hemerythrin HHE cation binding domain-containing protein</fullName>
    </submittedName>
</protein>
<keyword evidence="3" id="KW-1185">Reference proteome</keyword>